<sequence>MAFIDGDQALLEAGTVILGIDSRHGASILLV</sequence>
<reference evidence="1" key="2">
    <citation type="journal article" date="2015" name="Data Brief">
        <title>Shoot transcriptome of the giant reed, Arundo donax.</title>
        <authorList>
            <person name="Barrero R.A."/>
            <person name="Guerrero F.D."/>
            <person name="Moolhuijzen P."/>
            <person name="Goolsby J.A."/>
            <person name="Tidwell J."/>
            <person name="Bellgard S.E."/>
            <person name="Bellgard M.I."/>
        </authorList>
    </citation>
    <scope>NUCLEOTIDE SEQUENCE</scope>
    <source>
        <tissue evidence="1">Shoot tissue taken approximately 20 cm above the soil surface</tissue>
    </source>
</reference>
<evidence type="ECO:0000313" key="1">
    <source>
        <dbReference type="EMBL" id="JAE08971.1"/>
    </source>
</evidence>
<dbReference type="AlphaFoldDB" id="A0A0A9FFQ4"/>
<reference evidence="1" key="1">
    <citation type="submission" date="2014-09" db="EMBL/GenBank/DDBJ databases">
        <authorList>
            <person name="Magalhaes I.L.F."/>
            <person name="Oliveira U."/>
            <person name="Santos F.R."/>
            <person name="Vidigal T.H.D.A."/>
            <person name="Brescovit A.D."/>
            <person name="Santos A.J."/>
        </authorList>
    </citation>
    <scope>NUCLEOTIDE SEQUENCE</scope>
    <source>
        <tissue evidence="1">Shoot tissue taken approximately 20 cm above the soil surface</tissue>
    </source>
</reference>
<accession>A0A0A9FFQ4</accession>
<organism evidence="1">
    <name type="scientific">Arundo donax</name>
    <name type="common">Giant reed</name>
    <name type="synonym">Donax arundinaceus</name>
    <dbReference type="NCBI Taxonomy" id="35708"/>
    <lineage>
        <taxon>Eukaryota</taxon>
        <taxon>Viridiplantae</taxon>
        <taxon>Streptophyta</taxon>
        <taxon>Embryophyta</taxon>
        <taxon>Tracheophyta</taxon>
        <taxon>Spermatophyta</taxon>
        <taxon>Magnoliopsida</taxon>
        <taxon>Liliopsida</taxon>
        <taxon>Poales</taxon>
        <taxon>Poaceae</taxon>
        <taxon>PACMAD clade</taxon>
        <taxon>Arundinoideae</taxon>
        <taxon>Arundineae</taxon>
        <taxon>Arundo</taxon>
    </lineage>
</organism>
<protein>
    <submittedName>
        <fullName evidence="1">Uncharacterized protein</fullName>
    </submittedName>
</protein>
<dbReference type="EMBL" id="GBRH01188925">
    <property type="protein sequence ID" value="JAE08971.1"/>
    <property type="molecule type" value="Transcribed_RNA"/>
</dbReference>
<proteinExistence type="predicted"/>
<name>A0A0A9FFQ4_ARUDO</name>